<dbReference type="PANTHER" id="PTHR12308:SF51">
    <property type="entry name" value="ANOCTAMIN-8"/>
    <property type="match status" value="1"/>
</dbReference>
<reference evidence="8" key="1">
    <citation type="submission" date="2019-05" db="EMBL/GenBank/DDBJ databases">
        <title>Annotation for the trematode Fasciolopsis buski.</title>
        <authorList>
            <person name="Choi Y.-J."/>
        </authorList>
    </citation>
    <scope>NUCLEOTIDE SEQUENCE</scope>
    <source>
        <strain evidence="8">HT</strain>
        <tissue evidence="8">Whole worm</tissue>
    </source>
</reference>
<organism evidence="8 9">
    <name type="scientific">Fasciolopsis buskii</name>
    <dbReference type="NCBI Taxonomy" id="27845"/>
    <lineage>
        <taxon>Eukaryota</taxon>
        <taxon>Metazoa</taxon>
        <taxon>Spiralia</taxon>
        <taxon>Lophotrochozoa</taxon>
        <taxon>Platyhelminthes</taxon>
        <taxon>Trematoda</taxon>
        <taxon>Digenea</taxon>
        <taxon>Plagiorchiida</taxon>
        <taxon>Echinostomata</taxon>
        <taxon>Echinostomatoidea</taxon>
        <taxon>Fasciolidae</taxon>
        <taxon>Fasciolopsis</taxon>
    </lineage>
</organism>
<evidence type="ECO:0000256" key="6">
    <source>
        <dbReference type="RuleBase" id="RU280814"/>
    </source>
</evidence>
<sequence>MSTVLSKDCDLVLTFQHSATNEDVEWFIDLLHSRVPELVVRRHYHRTSNQDALYLTACYRDLLLGAEELGLKKSLLPEYGGGLREFSMDELDLFNNASDEASFLTSGERSYIVHHYLIGLRAVQGDTWKEMLTFREGQPMIRALESAGLIQQVFPVHDAAALKKLSSLWVLSWKFKQPLDEIRRYFGVQIALYFAWLGHYTAALLIPSLVGVLVWLLLDPKVSSIAVVFFIDLDIRHTF</sequence>
<feature type="domain" description="Anoctamin transmembrane" evidence="7">
    <location>
        <begin position="182"/>
        <end position="229"/>
    </location>
</feature>
<keyword evidence="4 6" id="KW-1133">Transmembrane helix</keyword>
<evidence type="ECO:0000313" key="8">
    <source>
        <dbReference type="EMBL" id="KAA0191265.1"/>
    </source>
</evidence>
<comment type="subcellular location">
    <subcellularLocation>
        <location evidence="1 6">Membrane</location>
        <topology evidence="1 6">Multi-pass membrane protein</topology>
    </subcellularLocation>
</comment>
<protein>
    <recommendedName>
        <fullName evidence="6">Anoctamin</fullName>
    </recommendedName>
</protein>
<comment type="caution">
    <text evidence="8">The sequence shown here is derived from an EMBL/GenBank/DDBJ whole genome shotgun (WGS) entry which is preliminary data.</text>
</comment>
<keyword evidence="9" id="KW-1185">Reference proteome</keyword>
<evidence type="ECO:0000259" key="7">
    <source>
        <dbReference type="Pfam" id="PF04547"/>
    </source>
</evidence>
<name>A0A8E0VKS8_9TREM</name>
<dbReference type="Proteomes" id="UP000728185">
    <property type="component" value="Unassembled WGS sequence"/>
</dbReference>
<evidence type="ECO:0000256" key="5">
    <source>
        <dbReference type="ARBA" id="ARBA00023136"/>
    </source>
</evidence>
<dbReference type="Pfam" id="PF04547">
    <property type="entry name" value="Anoctamin"/>
    <property type="match status" value="1"/>
</dbReference>
<accession>A0A8E0VKS8</accession>
<evidence type="ECO:0000256" key="3">
    <source>
        <dbReference type="ARBA" id="ARBA00022692"/>
    </source>
</evidence>
<keyword evidence="3 6" id="KW-0812">Transmembrane</keyword>
<dbReference type="GO" id="GO:0005254">
    <property type="term" value="F:chloride channel activity"/>
    <property type="evidence" value="ECO:0007669"/>
    <property type="project" value="TreeGrafter"/>
</dbReference>
<comment type="similarity">
    <text evidence="2 6">Belongs to the anoctamin family.</text>
</comment>
<keyword evidence="5 6" id="KW-0472">Membrane</keyword>
<proteinExistence type="inferred from homology"/>
<comment type="caution">
    <text evidence="6">Lacks conserved residue(s) required for the propagation of feature annotation.</text>
</comment>
<dbReference type="InterPro" id="IPR049452">
    <property type="entry name" value="Anoctamin_TM"/>
</dbReference>
<dbReference type="InterPro" id="IPR007632">
    <property type="entry name" value="Anoctamin"/>
</dbReference>
<evidence type="ECO:0000256" key="1">
    <source>
        <dbReference type="ARBA" id="ARBA00004141"/>
    </source>
</evidence>
<dbReference type="PANTHER" id="PTHR12308">
    <property type="entry name" value="ANOCTAMIN"/>
    <property type="match status" value="1"/>
</dbReference>
<gene>
    <name evidence="8" type="ORF">FBUS_09625</name>
</gene>
<evidence type="ECO:0000256" key="4">
    <source>
        <dbReference type="ARBA" id="ARBA00022989"/>
    </source>
</evidence>
<dbReference type="GO" id="GO:0005886">
    <property type="term" value="C:plasma membrane"/>
    <property type="evidence" value="ECO:0007669"/>
    <property type="project" value="TreeGrafter"/>
</dbReference>
<dbReference type="AlphaFoldDB" id="A0A8E0VKS8"/>
<feature type="transmembrane region" description="Helical" evidence="6">
    <location>
        <begin position="185"/>
        <end position="206"/>
    </location>
</feature>
<evidence type="ECO:0000256" key="2">
    <source>
        <dbReference type="ARBA" id="ARBA00009671"/>
    </source>
</evidence>
<dbReference type="OrthoDB" id="296386at2759"/>
<evidence type="ECO:0000313" key="9">
    <source>
        <dbReference type="Proteomes" id="UP000728185"/>
    </source>
</evidence>
<dbReference type="EMBL" id="LUCM01006447">
    <property type="protein sequence ID" value="KAA0191265.1"/>
    <property type="molecule type" value="Genomic_DNA"/>
</dbReference>